<protein>
    <submittedName>
        <fullName evidence="1">Uncharacterized protein</fullName>
    </submittedName>
</protein>
<evidence type="ECO:0000313" key="2">
    <source>
        <dbReference type="Proteomes" id="UP000299102"/>
    </source>
</evidence>
<dbReference type="EMBL" id="BGZK01000841">
    <property type="protein sequence ID" value="GBP62449.1"/>
    <property type="molecule type" value="Genomic_DNA"/>
</dbReference>
<evidence type="ECO:0000313" key="1">
    <source>
        <dbReference type="EMBL" id="GBP62449.1"/>
    </source>
</evidence>
<organism evidence="1 2">
    <name type="scientific">Eumeta variegata</name>
    <name type="common">Bagworm moth</name>
    <name type="synonym">Eumeta japonica</name>
    <dbReference type="NCBI Taxonomy" id="151549"/>
    <lineage>
        <taxon>Eukaryota</taxon>
        <taxon>Metazoa</taxon>
        <taxon>Ecdysozoa</taxon>
        <taxon>Arthropoda</taxon>
        <taxon>Hexapoda</taxon>
        <taxon>Insecta</taxon>
        <taxon>Pterygota</taxon>
        <taxon>Neoptera</taxon>
        <taxon>Endopterygota</taxon>
        <taxon>Lepidoptera</taxon>
        <taxon>Glossata</taxon>
        <taxon>Ditrysia</taxon>
        <taxon>Tineoidea</taxon>
        <taxon>Psychidae</taxon>
        <taxon>Oiketicinae</taxon>
        <taxon>Eumeta</taxon>
    </lineage>
</organism>
<dbReference type="AlphaFoldDB" id="A0A4C1XJH7"/>
<comment type="caution">
    <text evidence="1">The sequence shown here is derived from an EMBL/GenBank/DDBJ whole genome shotgun (WGS) entry which is preliminary data.</text>
</comment>
<dbReference type="Proteomes" id="UP000299102">
    <property type="component" value="Unassembled WGS sequence"/>
</dbReference>
<sequence length="173" mass="19746">MALWRRRMVGEGGSIPTLVIKRGVVCEKRELDAGRRARRSGTWSEYNLWTRPACHTLSKALATSKKTATVFCLFFEALQNILYYAEDLLRTGVGGAKTELFINDKTFSEEVITETSFKNSLEKFGQTAQEADRSITGREVARLPWFVNTYYLRLFPGGRKVTILKARVKNRDQ</sequence>
<name>A0A4C1XJH7_EUMVA</name>
<accession>A0A4C1XJH7</accession>
<gene>
    <name evidence="1" type="ORF">EVAR_3151_1</name>
</gene>
<proteinExistence type="predicted"/>
<keyword evidence="2" id="KW-1185">Reference proteome</keyword>
<reference evidence="1 2" key="1">
    <citation type="journal article" date="2019" name="Commun. Biol.">
        <title>The bagworm genome reveals a unique fibroin gene that provides high tensile strength.</title>
        <authorList>
            <person name="Kono N."/>
            <person name="Nakamura H."/>
            <person name="Ohtoshi R."/>
            <person name="Tomita M."/>
            <person name="Numata K."/>
            <person name="Arakawa K."/>
        </authorList>
    </citation>
    <scope>NUCLEOTIDE SEQUENCE [LARGE SCALE GENOMIC DNA]</scope>
</reference>